<sequence length="152" mass="17387">MPGQKHNTHRLRRGRVSRPGQIYLITTATYGRQPIFSDLVLGRCVVHSLRDAHGAARTLAFVVMPDHLHWLMQLQAGPDLSAVIRHVKSRSSHAVQQRLGTQTPVWQRGFHDHALRREEHILNCARYVIANPLRAGLVERVGDYPLWDAQWL</sequence>
<evidence type="ECO:0000259" key="1">
    <source>
        <dbReference type="SMART" id="SM01321"/>
    </source>
</evidence>
<reference evidence="2 3" key="1">
    <citation type="submission" date="2019-09" db="EMBL/GenBank/DDBJ databases">
        <authorList>
            <person name="Chen X.-Y."/>
        </authorList>
    </citation>
    <scope>NUCLEOTIDE SEQUENCE [LARGE SCALE GENOMIC DNA]</scope>
    <source>
        <strain evidence="2 3">NY5</strain>
    </source>
</reference>
<protein>
    <submittedName>
        <fullName evidence="2">Transposase</fullName>
    </submittedName>
</protein>
<dbReference type="SMART" id="SM01321">
    <property type="entry name" value="Y1_Tnp"/>
    <property type="match status" value="1"/>
</dbReference>
<feature type="domain" description="Transposase IS200-like" evidence="1">
    <location>
        <begin position="18"/>
        <end position="131"/>
    </location>
</feature>
<keyword evidence="3" id="KW-1185">Reference proteome</keyword>
<dbReference type="Pfam" id="PF01797">
    <property type="entry name" value="Y1_Tnp"/>
    <property type="match status" value="1"/>
</dbReference>
<dbReference type="PANTHER" id="PTHR36966">
    <property type="entry name" value="REP-ASSOCIATED TYROSINE TRANSPOSASE"/>
    <property type="match status" value="1"/>
</dbReference>
<name>A0A5B0WQ97_9GAMM</name>
<dbReference type="InterPro" id="IPR002686">
    <property type="entry name" value="Transposase_17"/>
</dbReference>
<dbReference type="InterPro" id="IPR052715">
    <property type="entry name" value="RAYT_transposase"/>
</dbReference>
<proteinExistence type="predicted"/>
<dbReference type="GO" id="GO:0006313">
    <property type="term" value="P:DNA transposition"/>
    <property type="evidence" value="ECO:0007669"/>
    <property type="project" value="InterPro"/>
</dbReference>
<dbReference type="NCBIfam" id="NF047646">
    <property type="entry name" value="REP_Tyr_transpos"/>
    <property type="match status" value="1"/>
</dbReference>
<dbReference type="Gene3D" id="3.30.70.1290">
    <property type="entry name" value="Transposase IS200-like"/>
    <property type="match status" value="1"/>
</dbReference>
<evidence type="ECO:0000313" key="3">
    <source>
        <dbReference type="Proteomes" id="UP000323708"/>
    </source>
</evidence>
<accession>A0A5B0WQ97</accession>
<gene>
    <name evidence="2" type="ORF">F0M18_17385</name>
</gene>
<dbReference type="EMBL" id="VTUX01000009">
    <property type="protein sequence ID" value="KAA1188976.1"/>
    <property type="molecule type" value="Genomic_DNA"/>
</dbReference>
<dbReference type="Proteomes" id="UP000323708">
    <property type="component" value="Unassembled WGS sequence"/>
</dbReference>
<dbReference type="PANTHER" id="PTHR36966:SF1">
    <property type="entry name" value="REP-ASSOCIATED TYROSINE TRANSPOSASE"/>
    <property type="match status" value="1"/>
</dbReference>
<evidence type="ECO:0000313" key="2">
    <source>
        <dbReference type="EMBL" id="KAA1188976.1"/>
    </source>
</evidence>
<dbReference type="InterPro" id="IPR036515">
    <property type="entry name" value="Transposase_17_sf"/>
</dbReference>
<dbReference type="SUPFAM" id="SSF143422">
    <property type="entry name" value="Transposase IS200-like"/>
    <property type="match status" value="1"/>
</dbReference>
<organism evidence="2 3">
    <name type="scientific">Pseudohalioglobus sediminis</name>
    <dbReference type="NCBI Taxonomy" id="2606449"/>
    <lineage>
        <taxon>Bacteria</taxon>
        <taxon>Pseudomonadati</taxon>
        <taxon>Pseudomonadota</taxon>
        <taxon>Gammaproteobacteria</taxon>
        <taxon>Cellvibrionales</taxon>
        <taxon>Halieaceae</taxon>
        <taxon>Pseudohalioglobus</taxon>
    </lineage>
</organism>
<dbReference type="GO" id="GO:0004803">
    <property type="term" value="F:transposase activity"/>
    <property type="evidence" value="ECO:0007669"/>
    <property type="project" value="InterPro"/>
</dbReference>
<dbReference type="GO" id="GO:0043565">
    <property type="term" value="F:sequence-specific DNA binding"/>
    <property type="evidence" value="ECO:0007669"/>
    <property type="project" value="TreeGrafter"/>
</dbReference>
<comment type="caution">
    <text evidence="2">The sequence shown here is derived from an EMBL/GenBank/DDBJ whole genome shotgun (WGS) entry which is preliminary data.</text>
</comment>
<dbReference type="AlphaFoldDB" id="A0A5B0WQ97"/>
<dbReference type="RefSeq" id="WP_149612738.1">
    <property type="nucleotide sequence ID" value="NZ_VTUX01000009.1"/>
</dbReference>